<reference evidence="1 2" key="1">
    <citation type="submission" date="2007-10" db="EMBL/GenBank/DDBJ databases">
        <title>Complete sequence of Caldivirga maquilingensis IC-167.</title>
        <authorList>
            <consortium name="US DOE Joint Genome Institute"/>
            <person name="Copeland A."/>
            <person name="Lucas S."/>
            <person name="Lapidus A."/>
            <person name="Barry K."/>
            <person name="Glavina del Rio T."/>
            <person name="Dalin E."/>
            <person name="Tice H."/>
            <person name="Pitluck S."/>
            <person name="Saunders E."/>
            <person name="Brettin T."/>
            <person name="Bruce D."/>
            <person name="Detter J.C."/>
            <person name="Han C."/>
            <person name="Schmutz J."/>
            <person name="Larimer F."/>
            <person name="Land M."/>
            <person name="Hauser L."/>
            <person name="Kyrpides N."/>
            <person name="Ivanova N."/>
            <person name="Biddle J.F."/>
            <person name="Zhang Z."/>
            <person name="Fitz-Gibbon S.T."/>
            <person name="Lowe T.M."/>
            <person name="Saltikov C."/>
            <person name="House C.H."/>
            <person name="Richardson P."/>
        </authorList>
    </citation>
    <scope>NUCLEOTIDE SEQUENCE [LARGE SCALE GENOMIC DNA]</scope>
    <source>
        <strain evidence="2">ATCC 700844 / DSM 13496 / JCM 10307 / IC-167</strain>
    </source>
</reference>
<protein>
    <submittedName>
        <fullName evidence="1">Uncharacterized protein</fullName>
    </submittedName>
</protein>
<keyword evidence="2" id="KW-1185">Reference proteome</keyword>
<dbReference type="HOGENOM" id="CLU_1727153_0_0_2"/>
<dbReference type="OrthoDB" id="377843at2157"/>
<accession>A8MD40</accession>
<dbReference type="GeneID" id="5709722"/>
<dbReference type="AlphaFoldDB" id="A8MD40"/>
<gene>
    <name evidence="1" type="ordered locus">Cmaq_0861</name>
</gene>
<dbReference type="RefSeq" id="WP_012185915.1">
    <property type="nucleotide sequence ID" value="NC_009954.1"/>
</dbReference>
<evidence type="ECO:0000313" key="2">
    <source>
        <dbReference type="Proteomes" id="UP000001137"/>
    </source>
</evidence>
<organism evidence="1 2">
    <name type="scientific">Caldivirga maquilingensis (strain ATCC 700844 / DSM 13496 / JCM 10307 / IC-167)</name>
    <dbReference type="NCBI Taxonomy" id="397948"/>
    <lineage>
        <taxon>Archaea</taxon>
        <taxon>Thermoproteota</taxon>
        <taxon>Thermoprotei</taxon>
        <taxon>Thermoproteales</taxon>
        <taxon>Thermoproteaceae</taxon>
        <taxon>Caldivirga</taxon>
    </lineage>
</organism>
<evidence type="ECO:0000313" key="1">
    <source>
        <dbReference type="EMBL" id="ABW01696.1"/>
    </source>
</evidence>
<proteinExistence type="predicted"/>
<name>A8MD40_CALMQ</name>
<sequence>MLRVEYYKSQDEAINRLKEIADDAANMITKINTTIEYIKSNEARTISQGVLTIKSYNVLDQKGRELYRLLYIGIMGNVDYESLNQLRHYYVTLSESLNSLMTSMSRMNINGHLIIIYLDEVPIMIIHSLSESTLSDLINLINPKQNSTSGS</sequence>
<dbReference type="EMBL" id="CP000852">
    <property type="protein sequence ID" value="ABW01696.1"/>
    <property type="molecule type" value="Genomic_DNA"/>
</dbReference>
<dbReference type="Proteomes" id="UP000001137">
    <property type="component" value="Chromosome"/>
</dbReference>
<dbReference type="KEGG" id="cma:Cmaq_0861"/>